<dbReference type="HOGENOM" id="CLU_179587_0_0_1"/>
<dbReference type="EnsemblPlants" id="OPUNC10G02720.1">
    <property type="protein sequence ID" value="OPUNC10G02720.1"/>
    <property type="gene ID" value="OPUNC10G02720"/>
</dbReference>
<dbReference type="Proteomes" id="UP000026962">
    <property type="component" value="Chromosome 10"/>
</dbReference>
<dbReference type="OMA" id="GVGVCNQ"/>
<name>A0A0E0M5Q9_ORYPU</name>
<dbReference type="eggNOG" id="ENOG502R5SY">
    <property type="taxonomic scope" value="Eukaryota"/>
</dbReference>
<sequence length="93" mass="10477">MAVLKKDARALFLAAIVLMAMALLSPAMHKFAINNRDYCGEILPCDDSACRYYCQKMGYRYPHPRCNTAKPGQANCCCLKNVGDWDSRRLLSN</sequence>
<keyword evidence="2" id="KW-1185">Reference proteome</keyword>
<accession>A0A0E0M5Q9</accession>
<protein>
    <submittedName>
        <fullName evidence="1">Uncharacterized protein</fullName>
    </submittedName>
</protein>
<reference evidence="1" key="1">
    <citation type="submission" date="2015-04" db="UniProtKB">
        <authorList>
            <consortium name="EnsemblPlants"/>
        </authorList>
    </citation>
    <scope>IDENTIFICATION</scope>
</reference>
<reference evidence="1" key="2">
    <citation type="submission" date="2018-05" db="EMBL/GenBank/DDBJ databases">
        <title>OpunRS2 (Oryza punctata Reference Sequence Version 2).</title>
        <authorList>
            <person name="Zhang J."/>
            <person name="Kudrna D."/>
            <person name="Lee S."/>
            <person name="Talag J."/>
            <person name="Welchert J."/>
            <person name="Wing R.A."/>
        </authorList>
    </citation>
    <scope>NUCLEOTIDE SEQUENCE [LARGE SCALE GENOMIC DNA]</scope>
</reference>
<evidence type="ECO:0000313" key="2">
    <source>
        <dbReference type="Proteomes" id="UP000026962"/>
    </source>
</evidence>
<dbReference type="Gramene" id="OPUNC10G02720.1">
    <property type="protein sequence ID" value="OPUNC10G02720.1"/>
    <property type="gene ID" value="OPUNC10G02720"/>
</dbReference>
<proteinExistence type="predicted"/>
<organism evidence="1">
    <name type="scientific">Oryza punctata</name>
    <name type="common">Red rice</name>
    <dbReference type="NCBI Taxonomy" id="4537"/>
    <lineage>
        <taxon>Eukaryota</taxon>
        <taxon>Viridiplantae</taxon>
        <taxon>Streptophyta</taxon>
        <taxon>Embryophyta</taxon>
        <taxon>Tracheophyta</taxon>
        <taxon>Spermatophyta</taxon>
        <taxon>Magnoliopsida</taxon>
        <taxon>Liliopsida</taxon>
        <taxon>Poales</taxon>
        <taxon>Poaceae</taxon>
        <taxon>BOP clade</taxon>
        <taxon>Oryzoideae</taxon>
        <taxon>Oryzeae</taxon>
        <taxon>Oryzinae</taxon>
        <taxon>Oryza</taxon>
    </lineage>
</organism>
<dbReference type="AlphaFoldDB" id="A0A0E0M5Q9"/>
<evidence type="ECO:0000313" key="1">
    <source>
        <dbReference type="EnsemblPlants" id="OPUNC10G02720.1"/>
    </source>
</evidence>